<name>A0A7Y9E2F4_9PSEU</name>
<dbReference type="RefSeq" id="WP_179797064.1">
    <property type="nucleotide sequence ID" value="NZ_BAABHP010000002.1"/>
</dbReference>
<dbReference type="EMBL" id="JACCBN010000001">
    <property type="protein sequence ID" value="NYD39795.1"/>
    <property type="molecule type" value="Genomic_DNA"/>
</dbReference>
<dbReference type="AlphaFoldDB" id="A0A7Y9E2F4"/>
<dbReference type="InterPro" id="IPR046036">
    <property type="entry name" value="DUF5994"/>
</dbReference>
<comment type="caution">
    <text evidence="2">The sequence shown here is derived from an EMBL/GenBank/DDBJ whole genome shotgun (WGS) entry which is preliminary data.</text>
</comment>
<proteinExistence type="predicted"/>
<organism evidence="2 3">
    <name type="scientific">Actinomycetospora corticicola</name>
    <dbReference type="NCBI Taxonomy" id="663602"/>
    <lineage>
        <taxon>Bacteria</taxon>
        <taxon>Bacillati</taxon>
        <taxon>Actinomycetota</taxon>
        <taxon>Actinomycetes</taxon>
        <taxon>Pseudonocardiales</taxon>
        <taxon>Pseudonocardiaceae</taxon>
        <taxon>Actinomycetospora</taxon>
    </lineage>
</organism>
<dbReference type="Proteomes" id="UP000535890">
    <property type="component" value="Unassembled WGS sequence"/>
</dbReference>
<protein>
    <submittedName>
        <fullName evidence="2">Uncharacterized protein</fullName>
    </submittedName>
</protein>
<dbReference type="Pfam" id="PF19457">
    <property type="entry name" value="DUF5994"/>
    <property type="match status" value="1"/>
</dbReference>
<gene>
    <name evidence="2" type="ORF">BJ983_005897</name>
</gene>
<feature type="region of interest" description="Disordered" evidence="1">
    <location>
        <begin position="19"/>
        <end position="53"/>
    </location>
</feature>
<evidence type="ECO:0000313" key="3">
    <source>
        <dbReference type="Proteomes" id="UP000535890"/>
    </source>
</evidence>
<evidence type="ECO:0000313" key="2">
    <source>
        <dbReference type="EMBL" id="NYD39795.1"/>
    </source>
</evidence>
<accession>A0A7Y9E2F4</accession>
<evidence type="ECO:0000256" key="1">
    <source>
        <dbReference type="SAM" id="MobiDB-lite"/>
    </source>
</evidence>
<reference evidence="2 3" key="1">
    <citation type="submission" date="2020-07" db="EMBL/GenBank/DDBJ databases">
        <title>Sequencing the genomes of 1000 actinobacteria strains.</title>
        <authorList>
            <person name="Klenk H.-P."/>
        </authorList>
    </citation>
    <scope>NUCLEOTIDE SEQUENCE [LARGE SCALE GENOMIC DNA]</scope>
    <source>
        <strain evidence="2 3">DSM 45772</strain>
    </source>
</reference>
<keyword evidence="3" id="KW-1185">Reference proteome</keyword>
<sequence length="188" mass="19946">MSTYAERIGAFPIGVHAGPPRQNCHTGRSAAWDGAPAMSGPHDVHDHSDTPGEPRLRLRDLAGNDNGYVDGAWWPRTRDLAAELPSLLAAVGARVGPVERVAFGLADWDAVGVRRLAGSEGRIPVEGFRSIEASTLWLVVRGRGRARVGLRVIPSSTDEERGEELLEAAGRGGERRSPSEVLTGAGAS</sequence>
<feature type="compositionally biased region" description="Basic and acidic residues" evidence="1">
    <location>
        <begin position="42"/>
        <end position="53"/>
    </location>
</feature>
<feature type="region of interest" description="Disordered" evidence="1">
    <location>
        <begin position="157"/>
        <end position="188"/>
    </location>
</feature>